<organism evidence="1 2">
    <name type="scientific">Porphyromonas macacae</name>
    <dbReference type="NCBI Taxonomy" id="28115"/>
    <lineage>
        <taxon>Bacteria</taxon>
        <taxon>Pseudomonadati</taxon>
        <taxon>Bacteroidota</taxon>
        <taxon>Bacteroidia</taxon>
        <taxon>Bacteroidales</taxon>
        <taxon>Porphyromonadaceae</taxon>
        <taxon>Porphyromonas</taxon>
    </lineage>
</organism>
<dbReference type="OrthoDB" id="5422541at2"/>
<dbReference type="EMBL" id="JRFA01000009">
    <property type="protein sequence ID" value="KGN74965.1"/>
    <property type="molecule type" value="Genomic_DNA"/>
</dbReference>
<dbReference type="AlphaFoldDB" id="A0A0A2EBY2"/>
<comment type="caution">
    <text evidence="1">The sequence shown here is derived from an EMBL/GenBank/DDBJ whole genome shotgun (WGS) entry which is preliminary data.</text>
</comment>
<reference evidence="1 2" key="1">
    <citation type="submission" date="2014-09" db="EMBL/GenBank/DDBJ databases">
        <title>Draft Genome Sequence of Porphyromonas macacae COT-192_OH2859.</title>
        <authorList>
            <person name="Wallis C."/>
            <person name="Deusch O."/>
            <person name="O'Flynn C."/>
            <person name="Davis I."/>
            <person name="Horsfall A."/>
            <person name="Kirkwood N."/>
            <person name="Harris S."/>
            <person name="Eisen J.A."/>
            <person name="Coil D.A."/>
            <person name="Darling A.E."/>
            <person name="Jospin G."/>
            <person name="Alexiev A."/>
        </authorList>
    </citation>
    <scope>NUCLEOTIDE SEQUENCE [LARGE SCALE GENOMIC DNA]</scope>
    <source>
        <strain evidence="2">COT-192 OH2859</strain>
    </source>
</reference>
<accession>A0A0A2EBY2</accession>
<dbReference type="eggNOG" id="ENOG502ZAWG">
    <property type="taxonomic scope" value="Bacteria"/>
</dbReference>
<evidence type="ECO:0000313" key="1">
    <source>
        <dbReference type="EMBL" id="KGN74965.1"/>
    </source>
</evidence>
<protein>
    <submittedName>
        <fullName evidence="1">Uncharacterized protein</fullName>
    </submittedName>
</protein>
<name>A0A0A2EBY2_9PORP</name>
<evidence type="ECO:0000313" key="2">
    <source>
        <dbReference type="Proteomes" id="UP000030103"/>
    </source>
</evidence>
<dbReference type="STRING" id="28115.HQ47_03390"/>
<proteinExistence type="predicted"/>
<dbReference type="Proteomes" id="UP000030103">
    <property type="component" value="Unassembled WGS sequence"/>
</dbReference>
<gene>
    <name evidence="1" type="ORF">HQ47_03390</name>
</gene>
<keyword evidence="2" id="KW-1185">Reference proteome</keyword>
<sequence>MVTSVIGKIFLQAYNEKNGTNYTPKEFFLKIYYPLFFGHEKYLMTAGNSPFENPKISWKEMILGKKPFETAEKRTERLNKFIEKIDSGMADASIAIGFPSIDPLSTTSGQTSIPRNQVDPSESYLSWIGAGLGVGVQGGMTILFNKPELLMDIFEGWKIYRQLLDKSPIMRGNQIHTWNGKWLNKHYDTIDKSLDFSGVFSTKDGIMEIDVLPWAQLLVAISRHFQDPKMMGYVYNIGQTNTTIGFIPFVLQPIRKANELYVRYFGIDRNRDAMKLFGTAMGFSKACSEGSIGLKAMEPKGLSEFMKKGKIPVYKLDDKERIIQFNTYQIWLLAMLNNEKLWEKAKEFACSLQAFGSGGKVGRTGRTNMIKKLLEATNKKNFIEQLTEIVGESESSNEFEEMASILHLMPTDNVPYFLTLLRFHYAVINKH</sequence>